<dbReference type="InterPro" id="IPR017871">
    <property type="entry name" value="ABC_transporter-like_CS"/>
</dbReference>
<dbReference type="PANTHER" id="PTHR42771:SF2">
    <property type="entry name" value="IRON(3+)-HYDROXAMATE IMPORT ATP-BINDING PROTEIN FHUC"/>
    <property type="match status" value="1"/>
</dbReference>
<keyword evidence="7" id="KW-0408">Iron</keyword>
<evidence type="ECO:0000259" key="10">
    <source>
        <dbReference type="PROSITE" id="PS50893"/>
    </source>
</evidence>
<name>A0A1Z4MZH4_9CYAN</name>
<keyword evidence="8" id="KW-0406">Ion transport</keyword>
<keyword evidence="6" id="KW-0067">ATP-binding</keyword>
<keyword evidence="9" id="KW-0472">Membrane</keyword>
<dbReference type="PANTHER" id="PTHR42771">
    <property type="entry name" value="IRON(3+)-HYDROXAMATE IMPORT ATP-BINDING PROTEIN FHUC"/>
    <property type="match status" value="1"/>
</dbReference>
<dbReference type="GO" id="GO:0005886">
    <property type="term" value="C:plasma membrane"/>
    <property type="evidence" value="ECO:0007669"/>
    <property type="project" value="UniProtKB-SubCell"/>
</dbReference>
<protein>
    <submittedName>
        <fullName evidence="11">ABC transporter-related protein</fullName>
    </submittedName>
</protein>
<dbReference type="Proteomes" id="UP000218785">
    <property type="component" value="Chromosome"/>
</dbReference>
<keyword evidence="12" id="KW-1185">Reference proteome</keyword>
<keyword evidence="5" id="KW-0547">Nucleotide-binding</keyword>
<sequence>MSKGEITNANYQLPITHYPLPNNTMPLDLQNLTGGYTSDPIIQNINLTLQTGEWLSLVGANGSGKSTLLKLLSRILSPQQGTVLLDGKEIHSQPPHLVAQKLALLPQQQTVPIGLTVRQLVGLGRTPYQPWWQWELTAKDKQKVEAAIAKTQLEKFSDRLVEQLSGGERQRAFLALALAQEPQVLLLDEPTTYLDINYQLQLLELLKDLNLQQELTIVTVLHELNLAARYSSRIALLKQGQLWDVGTPAAVLTPDAIAQVFGVESVIIQTPVGLQVCAIAAV</sequence>
<dbReference type="InterPro" id="IPR003593">
    <property type="entry name" value="AAA+_ATPase"/>
</dbReference>
<dbReference type="GO" id="GO:0005524">
    <property type="term" value="F:ATP binding"/>
    <property type="evidence" value="ECO:0007669"/>
    <property type="project" value="UniProtKB-KW"/>
</dbReference>
<dbReference type="FunFam" id="3.40.50.300:FF:000134">
    <property type="entry name" value="Iron-enterobactin ABC transporter ATP-binding protein"/>
    <property type="match status" value="1"/>
</dbReference>
<dbReference type="SUPFAM" id="SSF52540">
    <property type="entry name" value="P-loop containing nucleoside triphosphate hydrolases"/>
    <property type="match status" value="1"/>
</dbReference>
<evidence type="ECO:0000256" key="5">
    <source>
        <dbReference type="ARBA" id="ARBA00022741"/>
    </source>
</evidence>
<proteinExistence type="predicted"/>
<evidence type="ECO:0000256" key="6">
    <source>
        <dbReference type="ARBA" id="ARBA00022840"/>
    </source>
</evidence>
<reference evidence="11 12" key="1">
    <citation type="submission" date="2017-06" db="EMBL/GenBank/DDBJ databases">
        <title>Genome sequencing of cyanobaciteial culture collection at National Institute for Environmental Studies (NIES).</title>
        <authorList>
            <person name="Hirose Y."/>
            <person name="Shimura Y."/>
            <person name="Fujisawa T."/>
            <person name="Nakamura Y."/>
            <person name="Kawachi M."/>
        </authorList>
    </citation>
    <scope>NUCLEOTIDE SEQUENCE [LARGE SCALE GENOMIC DNA]</scope>
    <source>
        <strain evidence="11 12">NIES-37</strain>
    </source>
</reference>
<gene>
    <name evidence="11" type="ORF">NIES37_27130</name>
</gene>
<evidence type="ECO:0000256" key="3">
    <source>
        <dbReference type="ARBA" id="ARBA00022475"/>
    </source>
</evidence>
<dbReference type="CDD" id="cd03214">
    <property type="entry name" value="ABC_Iron-Siderophores_B12_Hemin"/>
    <property type="match status" value="1"/>
</dbReference>
<evidence type="ECO:0000256" key="2">
    <source>
        <dbReference type="ARBA" id="ARBA00022448"/>
    </source>
</evidence>
<organism evidence="11 12">
    <name type="scientific">Tolypothrix tenuis PCC 7101</name>
    <dbReference type="NCBI Taxonomy" id="231146"/>
    <lineage>
        <taxon>Bacteria</taxon>
        <taxon>Bacillati</taxon>
        <taxon>Cyanobacteriota</taxon>
        <taxon>Cyanophyceae</taxon>
        <taxon>Nostocales</taxon>
        <taxon>Tolypothrichaceae</taxon>
        <taxon>Tolypothrix</taxon>
    </lineage>
</organism>
<dbReference type="GO" id="GO:0016887">
    <property type="term" value="F:ATP hydrolysis activity"/>
    <property type="evidence" value="ECO:0007669"/>
    <property type="project" value="InterPro"/>
</dbReference>
<comment type="subcellular location">
    <subcellularLocation>
        <location evidence="1">Cell membrane</location>
        <topology evidence="1">Peripheral membrane protein</topology>
    </subcellularLocation>
</comment>
<keyword evidence="4" id="KW-0410">Iron transport</keyword>
<keyword evidence="3" id="KW-1003">Cell membrane</keyword>
<evidence type="ECO:0000313" key="12">
    <source>
        <dbReference type="Proteomes" id="UP000218785"/>
    </source>
</evidence>
<keyword evidence="2" id="KW-0813">Transport</keyword>
<feature type="domain" description="ABC transporter" evidence="10">
    <location>
        <begin position="27"/>
        <end position="264"/>
    </location>
</feature>
<evidence type="ECO:0000256" key="4">
    <source>
        <dbReference type="ARBA" id="ARBA00022496"/>
    </source>
</evidence>
<evidence type="ECO:0000313" key="11">
    <source>
        <dbReference type="EMBL" id="BAY98761.1"/>
    </source>
</evidence>
<dbReference type="Pfam" id="PF00005">
    <property type="entry name" value="ABC_tran"/>
    <property type="match status" value="1"/>
</dbReference>
<dbReference type="AlphaFoldDB" id="A0A1Z4MZH4"/>
<dbReference type="GO" id="GO:0006826">
    <property type="term" value="P:iron ion transport"/>
    <property type="evidence" value="ECO:0007669"/>
    <property type="project" value="UniProtKB-KW"/>
</dbReference>
<dbReference type="InterPro" id="IPR027417">
    <property type="entry name" value="P-loop_NTPase"/>
</dbReference>
<evidence type="ECO:0000256" key="9">
    <source>
        <dbReference type="ARBA" id="ARBA00023136"/>
    </source>
</evidence>
<dbReference type="InterPro" id="IPR003439">
    <property type="entry name" value="ABC_transporter-like_ATP-bd"/>
</dbReference>
<dbReference type="KEGG" id="ttq:NIES37_27130"/>
<dbReference type="PROSITE" id="PS50893">
    <property type="entry name" value="ABC_TRANSPORTER_2"/>
    <property type="match status" value="1"/>
</dbReference>
<dbReference type="EMBL" id="AP018248">
    <property type="protein sequence ID" value="BAY98761.1"/>
    <property type="molecule type" value="Genomic_DNA"/>
</dbReference>
<evidence type="ECO:0000256" key="7">
    <source>
        <dbReference type="ARBA" id="ARBA00023004"/>
    </source>
</evidence>
<dbReference type="SMART" id="SM00382">
    <property type="entry name" value="AAA"/>
    <property type="match status" value="1"/>
</dbReference>
<dbReference type="Gene3D" id="3.40.50.300">
    <property type="entry name" value="P-loop containing nucleotide triphosphate hydrolases"/>
    <property type="match status" value="1"/>
</dbReference>
<dbReference type="PROSITE" id="PS00211">
    <property type="entry name" value="ABC_TRANSPORTER_1"/>
    <property type="match status" value="1"/>
</dbReference>
<evidence type="ECO:0000256" key="1">
    <source>
        <dbReference type="ARBA" id="ARBA00004202"/>
    </source>
</evidence>
<evidence type="ECO:0000256" key="8">
    <source>
        <dbReference type="ARBA" id="ARBA00023065"/>
    </source>
</evidence>
<accession>A0A1Z4MZH4</accession>
<dbReference type="InterPro" id="IPR051535">
    <property type="entry name" value="Siderophore_ABC-ATPase"/>
</dbReference>